<accession>A0AAU8N2W1</accession>
<evidence type="ECO:0000256" key="4">
    <source>
        <dbReference type="ARBA" id="ARBA00022801"/>
    </source>
</evidence>
<organism evidence="7">
    <name type="scientific">Actinomyces timonensis</name>
    <dbReference type="NCBI Taxonomy" id="1288391"/>
    <lineage>
        <taxon>Bacteria</taxon>
        <taxon>Bacillati</taxon>
        <taxon>Actinomycetota</taxon>
        <taxon>Actinomycetes</taxon>
        <taxon>Actinomycetales</taxon>
        <taxon>Actinomycetaceae</taxon>
        <taxon>Actinomyces</taxon>
    </lineage>
</organism>
<evidence type="ECO:0000256" key="1">
    <source>
        <dbReference type="ARBA" id="ARBA00004945"/>
    </source>
</evidence>
<evidence type="ECO:0000313" key="7">
    <source>
        <dbReference type="EMBL" id="XCP82386.1"/>
    </source>
</evidence>
<dbReference type="GO" id="GO:0009164">
    <property type="term" value="P:nucleoside catabolic process"/>
    <property type="evidence" value="ECO:0007669"/>
    <property type="project" value="InterPro"/>
</dbReference>
<evidence type="ECO:0000259" key="6">
    <source>
        <dbReference type="Pfam" id="PF01048"/>
    </source>
</evidence>
<comment type="pathway">
    <text evidence="1">Amino-acid biosynthesis; L-methionine biosynthesis via salvage pathway; S-methyl-5-thio-alpha-D-ribose 1-phosphate from S-methyl-5'-thioadenosine (hydrolase route): step 1/2.</text>
</comment>
<dbReference type="Gene3D" id="3.40.50.1580">
    <property type="entry name" value="Nucleoside phosphorylase domain"/>
    <property type="match status" value="1"/>
</dbReference>
<dbReference type="EMBL" id="CP159989">
    <property type="protein sequence ID" value="XCP82386.1"/>
    <property type="molecule type" value="Genomic_DNA"/>
</dbReference>
<dbReference type="GO" id="GO:0008782">
    <property type="term" value="F:adenosylhomocysteine nucleosidase activity"/>
    <property type="evidence" value="ECO:0007669"/>
    <property type="project" value="UniProtKB-EC"/>
</dbReference>
<reference evidence="7" key="1">
    <citation type="submission" date="2024-05" db="EMBL/GenBank/DDBJ databases">
        <title>Draft genome assemblies of 36 bacteria isolated from hibernating arctic ground squirrels.</title>
        <authorList>
            <person name="McKee H."/>
            <person name="Mullen L."/>
            <person name="Drown D.M."/>
            <person name="Duddleston K.N."/>
        </authorList>
    </citation>
    <scope>NUCLEOTIDE SEQUENCE</scope>
    <source>
        <strain evidence="7">AR004</strain>
    </source>
</reference>
<dbReference type="NCBIfam" id="TIGR01704">
    <property type="entry name" value="MTA_SAH-Nsdase"/>
    <property type="match status" value="1"/>
</dbReference>
<dbReference type="RefSeq" id="WP_366180630.1">
    <property type="nucleotide sequence ID" value="NZ_CP159989.1"/>
</dbReference>
<dbReference type="SUPFAM" id="SSF53167">
    <property type="entry name" value="Purine and uridine phosphorylases"/>
    <property type="match status" value="1"/>
</dbReference>
<dbReference type="EC" id="3.2.2.9" evidence="2"/>
<dbReference type="AlphaFoldDB" id="A0AAU8N2W1"/>
<feature type="domain" description="Nucleoside phosphorylase" evidence="6">
    <location>
        <begin position="77"/>
        <end position="271"/>
    </location>
</feature>
<name>A0AAU8N2W1_9ACTO</name>
<dbReference type="PANTHER" id="PTHR46832:SF1">
    <property type="entry name" value="5'-METHYLTHIOADENOSINE_S-ADENOSYLHOMOCYSTEINE NUCLEOSIDASE"/>
    <property type="match status" value="1"/>
</dbReference>
<keyword evidence="7" id="KW-0326">Glycosidase</keyword>
<dbReference type="CDD" id="cd09008">
    <property type="entry name" value="MTAN"/>
    <property type="match status" value="1"/>
</dbReference>
<dbReference type="InterPro" id="IPR010049">
    <property type="entry name" value="MTA_SAH_Nsdase"/>
</dbReference>
<dbReference type="InterPro" id="IPR035994">
    <property type="entry name" value="Nucleoside_phosphorylase_sf"/>
</dbReference>
<dbReference type="InterPro" id="IPR000845">
    <property type="entry name" value="Nucleoside_phosphorylase_d"/>
</dbReference>
<keyword evidence="5" id="KW-0486">Methionine biosynthesis</keyword>
<dbReference type="Pfam" id="PF01048">
    <property type="entry name" value="PNP_UDP_1"/>
    <property type="match status" value="1"/>
</dbReference>
<keyword evidence="4 7" id="KW-0378">Hydrolase</keyword>
<evidence type="ECO:0000256" key="5">
    <source>
        <dbReference type="ARBA" id="ARBA00023167"/>
    </source>
</evidence>
<evidence type="ECO:0000256" key="2">
    <source>
        <dbReference type="ARBA" id="ARBA00011974"/>
    </source>
</evidence>
<dbReference type="GO" id="GO:0005829">
    <property type="term" value="C:cytosol"/>
    <property type="evidence" value="ECO:0007669"/>
    <property type="project" value="TreeGrafter"/>
</dbReference>
<dbReference type="GO" id="GO:0008930">
    <property type="term" value="F:methylthioadenosine nucleosidase activity"/>
    <property type="evidence" value="ECO:0007669"/>
    <property type="project" value="InterPro"/>
</dbReference>
<keyword evidence="3" id="KW-0028">Amino-acid biosynthesis</keyword>
<dbReference type="PANTHER" id="PTHR46832">
    <property type="entry name" value="5'-METHYLTHIOADENOSINE/S-ADENOSYLHOMOCYSTEINE NUCLEOSIDASE"/>
    <property type="match status" value="1"/>
</dbReference>
<sequence>MTPSQLPRPQRPARPDRRVHSIVLTAMEEEAHPFLDRLPALDGAAPLTLNGDAWAASLTLPPAVPGGADGTGPGASRELILIRTGIGLVAAASALAAALTQVAPRMIVSAGTAGGLARDVEVGDVCVSTTLAFTDADATAFGYARGQVPGQPPAFGSAAGLRDAMEIHGPAALAAAAPAASSSARVHAGQMLSGNSFVTAANVADTREAFPEAVSTDMESTALAQVAAVAGIPFVSARGISDLCGPEAGQDFHIGADEAAARSAAVVIAALAALG</sequence>
<dbReference type="GO" id="GO:0019284">
    <property type="term" value="P:L-methionine salvage from S-adenosylmethionine"/>
    <property type="evidence" value="ECO:0007669"/>
    <property type="project" value="TreeGrafter"/>
</dbReference>
<protein>
    <recommendedName>
        <fullName evidence="2">adenosylhomocysteine nucleosidase</fullName>
        <ecNumber evidence="2">3.2.2.9</ecNumber>
    </recommendedName>
</protein>
<evidence type="ECO:0000256" key="3">
    <source>
        <dbReference type="ARBA" id="ARBA00022605"/>
    </source>
</evidence>
<gene>
    <name evidence="7" type="primary">mtnN</name>
    <name evidence="7" type="ORF">ABXS69_00155</name>
</gene>
<proteinExistence type="predicted"/>
<dbReference type="GO" id="GO:0019509">
    <property type="term" value="P:L-methionine salvage from methylthioadenosine"/>
    <property type="evidence" value="ECO:0007669"/>
    <property type="project" value="InterPro"/>
</dbReference>